<accession>A0A382P9E0</accession>
<evidence type="ECO:0000313" key="1">
    <source>
        <dbReference type="EMBL" id="SVC68461.1"/>
    </source>
</evidence>
<protein>
    <submittedName>
        <fullName evidence="1">Uncharacterized protein</fullName>
    </submittedName>
</protein>
<gene>
    <name evidence="1" type="ORF">METZ01_LOCUS321315</name>
</gene>
<organism evidence="1">
    <name type="scientific">marine metagenome</name>
    <dbReference type="NCBI Taxonomy" id="408172"/>
    <lineage>
        <taxon>unclassified sequences</taxon>
        <taxon>metagenomes</taxon>
        <taxon>ecological metagenomes</taxon>
    </lineage>
</organism>
<reference evidence="1" key="1">
    <citation type="submission" date="2018-05" db="EMBL/GenBank/DDBJ databases">
        <authorList>
            <person name="Lanie J.A."/>
            <person name="Ng W.-L."/>
            <person name="Kazmierczak K.M."/>
            <person name="Andrzejewski T.M."/>
            <person name="Davidsen T.M."/>
            <person name="Wayne K.J."/>
            <person name="Tettelin H."/>
            <person name="Glass J.I."/>
            <person name="Rusch D."/>
            <person name="Podicherti R."/>
            <person name="Tsui H.-C.T."/>
            <person name="Winkler M.E."/>
        </authorList>
    </citation>
    <scope>NUCLEOTIDE SEQUENCE</scope>
</reference>
<proteinExistence type="predicted"/>
<dbReference type="InterPro" id="IPR036188">
    <property type="entry name" value="FAD/NAD-bd_sf"/>
</dbReference>
<sequence>LGSLAFYISHARALNYQPTNITFGIIPALENPVRRKQERREAISRRALRDLDSWIKSNSGVE</sequence>
<name>A0A382P9E0_9ZZZZ</name>
<feature type="non-terminal residue" evidence="1">
    <location>
        <position position="1"/>
    </location>
</feature>
<dbReference type="EMBL" id="UINC01104928">
    <property type="protein sequence ID" value="SVC68461.1"/>
    <property type="molecule type" value="Genomic_DNA"/>
</dbReference>
<dbReference type="AlphaFoldDB" id="A0A382P9E0"/>
<dbReference type="Gene3D" id="3.50.50.60">
    <property type="entry name" value="FAD/NAD(P)-binding domain"/>
    <property type="match status" value="1"/>
</dbReference>